<dbReference type="Proteomes" id="UP000025227">
    <property type="component" value="Unplaced"/>
</dbReference>
<proteinExistence type="predicted"/>
<dbReference type="AlphaFoldDB" id="A0A7I4YN21"/>
<evidence type="ECO:0000313" key="2">
    <source>
        <dbReference type="WBParaSite" id="HCON_00112410-00001"/>
    </source>
</evidence>
<dbReference type="OrthoDB" id="5824787at2759"/>
<dbReference type="WBParaSite" id="HCON_00112410-00001">
    <property type="protein sequence ID" value="HCON_00112410-00001"/>
    <property type="gene ID" value="HCON_00112410"/>
</dbReference>
<reference evidence="2" key="1">
    <citation type="submission" date="2020-12" db="UniProtKB">
        <authorList>
            <consortium name="WormBaseParasite"/>
        </authorList>
    </citation>
    <scope>IDENTIFICATION</scope>
    <source>
        <strain evidence="2">MHco3</strain>
    </source>
</reference>
<protein>
    <submittedName>
        <fullName evidence="2">CACTA en-spm transposon protein</fullName>
    </submittedName>
</protein>
<evidence type="ECO:0000313" key="1">
    <source>
        <dbReference type="Proteomes" id="UP000025227"/>
    </source>
</evidence>
<name>A0A7I4YN21_HAECO</name>
<organism evidence="1 2">
    <name type="scientific">Haemonchus contortus</name>
    <name type="common">Barber pole worm</name>
    <dbReference type="NCBI Taxonomy" id="6289"/>
    <lineage>
        <taxon>Eukaryota</taxon>
        <taxon>Metazoa</taxon>
        <taxon>Ecdysozoa</taxon>
        <taxon>Nematoda</taxon>
        <taxon>Chromadorea</taxon>
        <taxon>Rhabditida</taxon>
        <taxon>Rhabditina</taxon>
        <taxon>Rhabditomorpha</taxon>
        <taxon>Strongyloidea</taxon>
        <taxon>Trichostrongylidae</taxon>
        <taxon>Haemonchus</taxon>
    </lineage>
</organism>
<keyword evidence="1" id="KW-1185">Reference proteome</keyword>
<sequence>MKASLQHLRCLHTNCEEEELEAFYVDRERVYREDHTSFKVIVGDFMPRLAPEERLKSSTSEIPRNGEWIGGRVEDFPPFIMSTHTIHGNSQFQKPSNLRWTWSQPGGQFHDEIDHIIFNRKFCPD</sequence>
<accession>A0A7I4YN21</accession>